<evidence type="ECO:0000256" key="3">
    <source>
        <dbReference type="ARBA" id="ARBA00022553"/>
    </source>
</evidence>
<dbReference type="GO" id="GO:0016020">
    <property type="term" value="C:membrane"/>
    <property type="evidence" value="ECO:0007669"/>
    <property type="project" value="InterPro"/>
</dbReference>
<dbReference type="InterPro" id="IPR011712">
    <property type="entry name" value="Sig_transdc_His_kin_sub3_dim/P"/>
</dbReference>
<evidence type="ECO:0000313" key="14">
    <source>
        <dbReference type="Proteomes" id="UP000190637"/>
    </source>
</evidence>
<feature type="domain" description="Histidine kinase/HSP90-like ATPase" evidence="10">
    <location>
        <begin position="332"/>
        <end position="416"/>
    </location>
</feature>
<feature type="domain" description="Signal transduction histidine kinase subgroup 3 dimerisation and phosphoacceptor" evidence="11">
    <location>
        <begin position="229"/>
        <end position="294"/>
    </location>
</feature>
<dbReference type="InterPro" id="IPR025828">
    <property type="entry name" value="Put_sensor_dom"/>
</dbReference>
<keyword evidence="5" id="KW-0547">Nucleotide-binding</keyword>
<keyword evidence="7" id="KW-0067">ATP-binding</keyword>
<comment type="catalytic activity">
    <reaction evidence="1">
        <text>ATP + protein L-histidine = ADP + protein N-phospho-L-histidine.</text>
        <dbReference type="EC" id="2.7.13.3"/>
    </reaction>
</comment>
<dbReference type="RefSeq" id="WP_078761065.1">
    <property type="nucleotide sequence ID" value="NZ_FUWS01000004.1"/>
</dbReference>
<feature type="transmembrane region" description="Helical" evidence="9">
    <location>
        <begin position="159"/>
        <end position="181"/>
    </location>
</feature>
<keyword evidence="9" id="KW-0812">Transmembrane</keyword>
<dbReference type="Proteomes" id="UP000190637">
    <property type="component" value="Unassembled WGS sequence"/>
</dbReference>
<dbReference type="GO" id="GO:0046983">
    <property type="term" value="F:protein dimerization activity"/>
    <property type="evidence" value="ECO:0007669"/>
    <property type="project" value="InterPro"/>
</dbReference>
<keyword evidence="9" id="KW-1133">Transmembrane helix</keyword>
<dbReference type="AlphaFoldDB" id="A0A1T4P8V6"/>
<name>A0A1T4P8V6_9ACTN</name>
<evidence type="ECO:0000259" key="10">
    <source>
        <dbReference type="Pfam" id="PF02518"/>
    </source>
</evidence>
<proteinExistence type="predicted"/>
<dbReference type="PANTHER" id="PTHR24421">
    <property type="entry name" value="NITRATE/NITRITE SENSOR PROTEIN NARX-RELATED"/>
    <property type="match status" value="1"/>
</dbReference>
<sequence>MAAKDDRADRVRLTGLGLNLVPLAVTGLILAVLVLVSVLSMVVWIGLPLLLVSLTLTRGLADVHRTIAGQLLGEPIPRPYLPTPASQGVSGITRRVAVVLRDPATWRDFAWLWLNGVFGLLLALLPAALFLGGLFTLAMPLQLPFLPDDATLHVGLVPVSTPTTAVAAALQGFLLLAAFWVGTPHLIRAHAHLARWLLTPAEKARLAARVAHLSASRADTVDAQASEIRRIERDLHDGAQARLVALGMSLGMAEEALTRDPVQARRMLAEARESTRMALTELRDLVRGIHPPVLVERGLEGAVQALAITQHLPIDVDIHLPGRLPDPLESAAYFAVAEFLANTAKHSGAQRAWVRVNHGNGRLVMVVGDDGKGGAQATAGGGLAGIRRRLSAFDGSMHLLSPQGGPTIVTVTLPLPPTPAGGA</sequence>
<dbReference type="PANTHER" id="PTHR24421:SF10">
    <property type="entry name" value="NITRATE_NITRITE SENSOR PROTEIN NARQ"/>
    <property type="match status" value="1"/>
</dbReference>
<keyword evidence="6 13" id="KW-0418">Kinase</keyword>
<evidence type="ECO:0000256" key="8">
    <source>
        <dbReference type="ARBA" id="ARBA00023012"/>
    </source>
</evidence>
<evidence type="ECO:0000256" key="4">
    <source>
        <dbReference type="ARBA" id="ARBA00022679"/>
    </source>
</evidence>
<dbReference type="OrthoDB" id="3526306at2"/>
<reference evidence="13 14" key="1">
    <citation type="submission" date="2017-02" db="EMBL/GenBank/DDBJ databases">
        <authorList>
            <person name="Peterson S.W."/>
        </authorList>
    </citation>
    <scope>NUCLEOTIDE SEQUENCE [LARGE SCALE GENOMIC DNA]</scope>
    <source>
        <strain evidence="13 14">DSM 45154</strain>
    </source>
</reference>
<accession>A0A1T4P8V6</accession>
<evidence type="ECO:0000256" key="1">
    <source>
        <dbReference type="ARBA" id="ARBA00000085"/>
    </source>
</evidence>
<keyword evidence="3" id="KW-0597">Phosphoprotein</keyword>
<dbReference type="Pfam" id="PF13796">
    <property type="entry name" value="Sensor"/>
    <property type="match status" value="1"/>
</dbReference>
<evidence type="ECO:0000256" key="7">
    <source>
        <dbReference type="ARBA" id="ARBA00022840"/>
    </source>
</evidence>
<protein>
    <recommendedName>
        <fullName evidence="2">histidine kinase</fullName>
        <ecNumber evidence="2">2.7.13.3</ecNumber>
    </recommendedName>
</protein>
<feature type="transmembrane region" description="Helical" evidence="9">
    <location>
        <begin position="111"/>
        <end position="139"/>
    </location>
</feature>
<dbReference type="STRING" id="1122192.SAMN02745673_01681"/>
<feature type="transmembrane region" description="Helical" evidence="9">
    <location>
        <begin position="20"/>
        <end position="51"/>
    </location>
</feature>
<dbReference type="EMBL" id="FUWS01000004">
    <property type="protein sequence ID" value="SJZ88005.1"/>
    <property type="molecule type" value="Genomic_DNA"/>
</dbReference>
<keyword evidence="8" id="KW-0902">Two-component regulatory system</keyword>
<evidence type="ECO:0000256" key="5">
    <source>
        <dbReference type="ARBA" id="ARBA00022741"/>
    </source>
</evidence>
<keyword evidence="14" id="KW-1185">Reference proteome</keyword>
<evidence type="ECO:0000256" key="2">
    <source>
        <dbReference type="ARBA" id="ARBA00012438"/>
    </source>
</evidence>
<feature type="domain" description="Putative sensor" evidence="12">
    <location>
        <begin position="21"/>
        <end position="198"/>
    </location>
</feature>
<dbReference type="EC" id="2.7.13.3" evidence="2"/>
<dbReference type="Gene3D" id="3.30.565.10">
    <property type="entry name" value="Histidine kinase-like ATPase, C-terminal domain"/>
    <property type="match status" value="1"/>
</dbReference>
<keyword evidence="9" id="KW-0472">Membrane</keyword>
<dbReference type="Pfam" id="PF02518">
    <property type="entry name" value="HATPase_c"/>
    <property type="match status" value="1"/>
</dbReference>
<evidence type="ECO:0000259" key="12">
    <source>
        <dbReference type="Pfam" id="PF13796"/>
    </source>
</evidence>
<dbReference type="InterPro" id="IPR036890">
    <property type="entry name" value="HATPase_C_sf"/>
</dbReference>
<dbReference type="InterPro" id="IPR003594">
    <property type="entry name" value="HATPase_dom"/>
</dbReference>
<evidence type="ECO:0000259" key="11">
    <source>
        <dbReference type="Pfam" id="PF07730"/>
    </source>
</evidence>
<dbReference type="SUPFAM" id="SSF55874">
    <property type="entry name" value="ATPase domain of HSP90 chaperone/DNA topoisomerase II/histidine kinase"/>
    <property type="match status" value="1"/>
</dbReference>
<evidence type="ECO:0000313" key="13">
    <source>
        <dbReference type="EMBL" id="SJZ88005.1"/>
    </source>
</evidence>
<dbReference type="GO" id="GO:0000155">
    <property type="term" value="F:phosphorelay sensor kinase activity"/>
    <property type="evidence" value="ECO:0007669"/>
    <property type="project" value="InterPro"/>
</dbReference>
<dbReference type="Pfam" id="PF07730">
    <property type="entry name" value="HisKA_3"/>
    <property type="match status" value="1"/>
</dbReference>
<dbReference type="InterPro" id="IPR050482">
    <property type="entry name" value="Sensor_HK_TwoCompSys"/>
</dbReference>
<organism evidence="13 14">
    <name type="scientific">Marinactinospora thermotolerans DSM 45154</name>
    <dbReference type="NCBI Taxonomy" id="1122192"/>
    <lineage>
        <taxon>Bacteria</taxon>
        <taxon>Bacillati</taxon>
        <taxon>Actinomycetota</taxon>
        <taxon>Actinomycetes</taxon>
        <taxon>Streptosporangiales</taxon>
        <taxon>Nocardiopsidaceae</taxon>
        <taxon>Marinactinospora</taxon>
    </lineage>
</organism>
<gene>
    <name evidence="13" type="ORF">SAMN02745673_01681</name>
</gene>
<evidence type="ECO:0000256" key="6">
    <source>
        <dbReference type="ARBA" id="ARBA00022777"/>
    </source>
</evidence>
<evidence type="ECO:0000256" key="9">
    <source>
        <dbReference type="SAM" id="Phobius"/>
    </source>
</evidence>
<keyword evidence="4" id="KW-0808">Transferase</keyword>
<dbReference type="Gene3D" id="1.20.5.1930">
    <property type="match status" value="1"/>
</dbReference>
<dbReference type="GO" id="GO:0005524">
    <property type="term" value="F:ATP binding"/>
    <property type="evidence" value="ECO:0007669"/>
    <property type="project" value="UniProtKB-KW"/>
</dbReference>